<evidence type="ECO:0000313" key="5">
    <source>
        <dbReference type="Proteomes" id="UP001370490"/>
    </source>
</evidence>
<dbReference type="AlphaFoldDB" id="A0AAN8YZQ7"/>
<keyword evidence="5" id="KW-1185">Reference proteome</keyword>
<evidence type="ECO:0000256" key="2">
    <source>
        <dbReference type="PROSITE-ProRule" id="PRU00035"/>
    </source>
</evidence>
<evidence type="ECO:0000256" key="1">
    <source>
        <dbReference type="ARBA" id="ARBA00023117"/>
    </source>
</evidence>
<dbReference type="EMBL" id="JBAMMX010000022">
    <property type="protein sequence ID" value="KAK6918165.1"/>
    <property type="molecule type" value="Genomic_DNA"/>
</dbReference>
<dbReference type="SUPFAM" id="SSF47370">
    <property type="entry name" value="Bromodomain"/>
    <property type="match status" value="1"/>
</dbReference>
<dbReference type="PANTHER" id="PTHR45926">
    <property type="entry name" value="OSJNBA0053K19.4 PROTEIN"/>
    <property type="match status" value="1"/>
</dbReference>
<evidence type="ECO:0000313" key="4">
    <source>
        <dbReference type="EMBL" id="KAK6918165.1"/>
    </source>
</evidence>
<proteinExistence type="predicted"/>
<sequence>MTKIMKHKHTWVFNVPVDVVALGLPDYFRIIKNPMGLGTMISKLEKKSYSSPLYFASNVRLTFNNAMLYNPRGQDVYHMADWIEELQVSRGGEIEEDVQGGWG</sequence>
<keyword evidence="1 2" id="KW-0103">Bromodomain</keyword>
<evidence type="ECO:0000259" key="3">
    <source>
        <dbReference type="PROSITE" id="PS50014"/>
    </source>
</evidence>
<feature type="domain" description="Bromo" evidence="3">
    <location>
        <begin position="5"/>
        <end position="77"/>
    </location>
</feature>
<dbReference type="PROSITE" id="PS50014">
    <property type="entry name" value="BROMODOMAIN_2"/>
    <property type="match status" value="1"/>
</dbReference>
<reference evidence="4 5" key="1">
    <citation type="submission" date="2023-12" db="EMBL/GenBank/DDBJ databases">
        <title>A high-quality genome assembly for Dillenia turbinata (Dilleniales).</title>
        <authorList>
            <person name="Chanderbali A."/>
        </authorList>
    </citation>
    <scope>NUCLEOTIDE SEQUENCE [LARGE SCALE GENOMIC DNA]</scope>
    <source>
        <strain evidence="4">LSX21</strain>
        <tissue evidence="4">Leaf</tissue>
    </source>
</reference>
<dbReference type="InterPro" id="IPR001487">
    <property type="entry name" value="Bromodomain"/>
</dbReference>
<dbReference type="InterPro" id="IPR036427">
    <property type="entry name" value="Bromodomain-like_sf"/>
</dbReference>
<dbReference type="SMART" id="SM00297">
    <property type="entry name" value="BROMO"/>
    <property type="match status" value="1"/>
</dbReference>
<accession>A0AAN8YZQ7</accession>
<protein>
    <submittedName>
        <fullName evidence="4">Bromodomain</fullName>
    </submittedName>
</protein>
<dbReference type="Pfam" id="PF00439">
    <property type="entry name" value="Bromodomain"/>
    <property type="match status" value="1"/>
</dbReference>
<gene>
    <name evidence="4" type="ORF">RJ641_016587</name>
</gene>
<dbReference type="Gene3D" id="1.20.920.10">
    <property type="entry name" value="Bromodomain-like"/>
    <property type="match status" value="1"/>
</dbReference>
<organism evidence="4 5">
    <name type="scientific">Dillenia turbinata</name>
    <dbReference type="NCBI Taxonomy" id="194707"/>
    <lineage>
        <taxon>Eukaryota</taxon>
        <taxon>Viridiplantae</taxon>
        <taxon>Streptophyta</taxon>
        <taxon>Embryophyta</taxon>
        <taxon>Tracheophyta</taxon>
        <taxon>Spermatophyta</taxon>
        <taxon>Magnoliopsida</taxon>
        <taxon>eudicotyledons</taxon>
        <taxon>Gunneridae</taxon>
        <taxon>Pentapetalae</taxon>
        <taxon>Dilleniales</taxon>
        <taxon>Dilleniaceae</taxon>
        <taxon>Dillenia</taxon>
    </lineage>
</organism>
<dbReference type="Proteomes" id="UP001370490">
    <property type="component" value="Unassembled WGS sequence"/>
</dbReference>
<name>A0AAN8YZQ7_9MAGN</name>
<comment type="caution">
    <text evidence="4">The sequence shown here is derived from an EMBL/GenBank/DDBJ whole genome shotgun (WGS) entry which is preliminary data.</text>
</comment>
<dbReference type="PRINTS" id="PR00503">
    <property type="entry name" value="BROMODOMAIN"/>
</dbReference>